<evidence type="ECO:0000256" key="1">
    <source>
        <dbReference type="ARBA" id="ARBA00022670"/>
    </source>
</evidence>
<proteinExistence type="predicted"/>
<name>A0ABQ2D4I8_9DEIO</name>
<evidence type="ECO:0000259" key="5">
    <source>
        <dbReference type="Pfam" id="PF07687"/>
    </source>
</evidence>
<dbReference type="InterPro" id="IPR011650">
    <property type="entry name" value="Peptidase_M20_dimer"/>
</dbReference>
<protein>
    <submittedName>
        <fullName evidence="6">Peptidase M20</fullName>
    </submittedName>
</protein>
<keyword evidence="7" id="KW-1185">Reference proteome</keyword>
<feature type="region of interest" description="Disordered" evidence="4">
    <location>
        <begin position="1"/>
        <end position="20"/>
    </location>
</feature>
<dbReference type="Pfam" id="PF01546">
    <property type="entry name" value="Peptidase_M20"/>
    <property type="match status" value="1"/>
</dbReference>
<accession>A0ABQ2D4I8</accession>
<dbReference type="Gene3D" id="3.30.70.360">
    <property type="match status" value="1"/>
</dbReference>
<sequence length="465" mass="50508">MQLAARGYATAMQNPHHQDSRPDLQPFIDQARQDLADLVRLESVSAQGRMLAETAHHVGELLQAEGFTVQSYPGEVAPILVAEAGEGPRTLLIYNHYDVQPETPLELWDSPPFEATERDGRLYGRGISDDKGEFISRLAAVRALKAQHGGTLPLKIKWLLEGEEEIGSPSLSPFVHAHAEELGADGCWWEFGSIDPQGRPVIYAGLKGIICLELRAKVSDSDLHSSLGAVVDNPLYKLSKAIASLRDETGKVTIDGFYDDVRAPSAADLDAVQRIPDESKAVQQAYGIKGFLQEVSGAGYYQRLVFEPCLNVNGFHGGYGEAGSKTVLPAEGFAKIDFRLVPDQTPERVLELLKAHLAHHNLADIEVIELESHEHPARSDVAHPFVQLALKVAAEVHGKEAVLHPSSAGSGPMHPFIEAIGLPVIAAGIGNHASRVHAPNENIVIAHFEKGIEFGLKLMDELARL</sequence>
<evidence type="ECO:0000256" key="3">
    <source>
        <dbReference type="ARBA" id="ARBA00022801"/>
    </source>
</evidence>
<gene>
    <name evidence="6" type="ORF">GCM10008938_35090</name>
</gene>
<dbReference type="EMBL" id="BMOD01000016">
    <property type="protein sequence ID" value="GGJ45815.1"/>
    <property type="molecule type" value="Genomic_DNA"/>
</dbReference>
<keyword evidence="2" id="KW-0479">Metal-binding</keyword>
<evidence type="ECO:0000256" key="4">
    <source>
        <dbReference type="SAM" id="MobiDB-lite"/>
    </source>
</evidence>
<dbReference type="Pfam" id="PF07687">
    <property type="entry name" value="M20_dimer"/>
    <property type="match status" value="1"/>
</dbReference>
<dbReference type="PANTHER" id="PTHR43270:SF8">
    <property type="entry name" value="DI- AND TRIPEPTIDASE DUG2-RELATED"/>
    <property type="match status" value="1"/>
</dbReference>
<feature type="domain" description="Peptidase M20 dimerisation" evidence="5">
    <location>
        <begin position="205"/>
        <end position="362"/>
    </location>
</feature>
<keyword evidence="1" id="KW-0645">Protease</keyword>
<dbReference type="PANTHER" id="PTHR43270">
    <property type="entry name" value="BETA-ALA-HIS DIPEPTIDASE"/>
    <property type="match status" value="1"/>
</dbReference>
<keyword evidence="3" id="KW-0378">Hydrolase</keyword>
<evidence type="ECO:0000256" key="2">
    <source>
        <dbReference type="ARBA" id="ARBA00022723"/>
    </source>
</evidence>
<dbReference type="NCBIfam" id="NF005034">
    <property type="entry name" value="PRK06446.1"/>
    <property type="match status" value="1"/>
</dbReference>
<dbReference type="Gene3D" id="3.40.630.10">
    <property type="entry name" value="Zn peptidases"/>
    <property type="match status" value="1"/>
</dbReference>
<dbReference type="Proteomes" id="UP000632222">
    <property type="component" value="Unassembled WGS sequence"/>
</dbReference>
<organism evidence="6 7">
    <name type="scientific">Deinococcus roseus</name>
    <dbReference type="NCBI Taxonomy" id="392414"/>
    <lineage>
        <taxon>Bacteria</taxon>
        <taxon>Thermotogati</taxon>
        <taxon>Deinococcota</taxon>
        <taxon>Deinococci</taxon>
        <taxon>Deinococcales</taxon>
        <taxon>Deinococcaceae</taxon>
        <taxon>Deinococcus</taxon>
    </lineage>
</organism>
<dbReference type="InterPro" id="IPR051458">
    <property type="entry name" value="Cyt/Met_Dipeptidase"/>
</dbReference>
<evidence type="ECO:0000313" key="6">
    <source>
        <dbReference type="EMBL" id="GGJ45815.1"/>
    </source>
</evidence>
<evidence type="ECO:0000313" key="7">
    <source>
        <dbReference type="Proteomes" id="UP000632222"/>
    </source>
</evidence>
<comment type="caution">
    <text evidence="6">The sequence shown here is derived from an EMBL/GenBank/DDBJ whole genome shotgun (WGS) entry which is preliminary data.</text>
</comment>
<dbReference type="InterPro" id="IPR002933">
    <property type="entry name" value="Peptidase_M20"/>
</dbReference>
<reference evidence="7" key="1">
    <citation type="journal article" date="2019" name="Int. J. Syst. Evol. Microbiol.">
        <title>The Global Catalogue of Microorganisms (GCM) 10K type strain sequencing project: providing services to taxonomists for standard genome sequencing and annotation.</title>
        <authorList>
            <consortium name="The Broad Institute Genomics Platform"/>
            <consortium name="The Broad Institute Genome Sequencing Center for Infectious Disease"/>
            <person name="Wu L."/>
            <person name="Ma J."/>
        </authorList>
    </citation>
    <scope>NUCLEOTIDE SEQUENCE [LARGE SCALE GENOMIC DNA]</scope>
    <source>
        <strain evidence="7">JCM 14370</strain>
    </source>
</reference>
<dbReference type="SUPFAM" id="SSF53187">
    <property type="entry name" value="Zn-dependent exopeptidases"/>
    <property type="match status" value="1"/>
</dbReference>